<organism evidence="5 6">
    <name type="scientific">Mytilus coruscus</name>
    <name type="common">Sea mussel</name>
    <dbReference type="NCBI Taxonomy" id="42192"/>
    <lineage>
        <taxon>Eukaryota</taxon>
        <taxon>Metazoa</taxon>
        <taxon>Spiralia</taxon>
        <taxon>Lophotrochozoa</taxon>
        <taxon>Mollusca</taxon>
        <taxon>Bivalvia</taxon>
        <taxon>Autobranchia</taxon>
        <taxon>Pteriomorphia</taxon>
        <taxon>Mytilida</taxon>
        <taxon>Mytiloidea</taxon>
        <taxon>Mytilidae</taxon>
        <taxon>Mytilinae</taxon>
        <taxon>Mytilus</taxon>
    </lineage>
</organism>
<comment type="similarity">
    <text evidence="1">Belongs to the GST superfamily.</text>
</comment>
<evidence type="ECO:0000256" key="2">
    <source>
        <dbReference type="ARBA" id="ARBA00022613"/>
    </source>
</evidence>
<dbReference type="InterPro" id="IPR004045">
    <property type="entry name" value="Glutathione_S-Trfase_N"/>
</dbReference>
<dbReference type="SUPFAM" id="SSF47616">
    <property type="entry name" value="GST C-terminal domain-like"/>
    <property type="match status" value="1"/>
</dbReference>
<dbReference type="GO" id="GO:0004364">
    <property type="term" value="F:glutathione transferase activity"/>
    <property type="evidence" value="ECO:0007669"/>
    <property type="project" value="UniProtKB-EC"/>
</dbReference>
<dbReference type="EC" id="2.5.1.18" evidence="5"/>
<dbReference type="GO" id="GO:0004667">
    <property type="term" value="F:prostaglandin-D synthase activity"/>
    <property type="evidence" value="ECO:0007669"/>
    <property type="project" value="UniProtKB-EC"/>
</dbReference>
<evidence type="ECO:0000256" key="1">
    <source>
        <dbReference type="ARBA" id="ARBA00007409"/>
    </source>
</evidence>
<protein>
    <submittedName>
        <fullName evidence="5">HPGDS</fullName>
        <ecNumber evidence="5">2.5.1.18</ecNumber>
        <ecNumber evidence="5">5.3.99.2</ecNumber>
    </submittedName>
</protein>
<dbReference type="EC" id="5.3.99.2" evidence="5"/>
<dbReference type="SFLD" id="SFLDS00019">
    <property type="entry name" value="Glutathione_Transferase_(cytos"/>
    <property type="match status" value="1"/>
</dbReference>
<dbReference type="Gene3D" id="3.40.30.10">
    <property type="entry name" value="Glutaredoxin"/>
    <property type="match status" value="1"/>
</dbReference>
<evidence type="ECO:0000313" key="6">
    <source>
        <dbReference type="Proteomes" id="UP000507470"/>
    </source>
</evidence>
<evidence type="ECO:0000259" key="4">
    <source>
        <dbReference type="PROSITE" id="PS50405"/>
    </source>
</evidence>
<dbReference type="InterPro" id="IPR036282">
    <property type="entry name" value="Glutathione-S-Trfase_C_sf"/>
</dbReference>
<dbReference type="InterPro" id="IPR036249">
    <property type="entry name" value="Thioredoxin-like_sf"/>
</dbReference>
<keyword evidence="5" id="KW-0808">Transferase</keyword>
<dbReference type="FunFam" id="3.40.30.10:FF:000258">
    <property type="entry name" value="Glutathione S-transferase"/>
    <property type="match status" value="1"/>
</dbReference>
<dbReference type="PANTHER" id="PTHR11571:SF150">
    <property type="entry name" value="GLUTATHIONE S-TRANSFERASE"/>
    <property type="match status" value="1"/>
</dbReference>
<keyword evidence="6" id="KW-1185">Reference proteome</keyword>
<dbReference type="InterPro" id="IPR040079">
    <property type="entry name" value="Glutathione_S-Trfase"/>
</dbReference>
<dbReference type="SFLD" id="SFLDG01205">
    <property type="entry name" value="AMPS.1"/>
    <property type="match status" value="1"/>
</dbReference>
<proteinExistence type="inferred from homology"/>
<dbReference type="SUPFAM" id="SSF52833">
    <property type="entry name" value="Thioredoxin-like"/>
    <property type="match status" value="1"/>
</dbReference>
<gene>
    <name evidence="5" type="ORF">MCOR_43069</name>
</gene>
<dbReference type="SFLD" id="SFLDG00363">
    <property type="entry name" value="AMPS_(cytGST):_Alpha-__Mu-__Pi"/>
    <property type="match status" value="1"/>
</dbReference>
<feature type="domain" description="GST N-terminal" evidence="3">
    <location>
        <begin position="2"/>
        <end position="79"/>
    </location>
</feature>
<dbReference type="GO" id="GO:0005212">
    <property type="term" value="F:structural constituent of eye lens"/>
    <property type="evidence" value="ECO:0007669"/>
    <property type="project" value="UniProtKB-KW"/>
</dbReference>
<dbReference type="OrthoDB" id="414243at2759"/>
<dbReference type="PROSITE" id="PS50405">
    <property type="entry name" value="GST_CTER"/>
    <property type="match status" value="1"/>
</dbReference>
<name>A0A6J8DSM9_MYTCO</name>
<dbReference type="Pfam" id="PF14497">
    <property type="entry name" value="GST_C_3"/>
    <property type="match status" value="1"/>
</dbReference>
<dbReference type="GO" id="GO:0006749">
    <property type="term" value="P:glutathione metabolic process"/>
    <property type="evidence" value="ECO:0007669"/>
    <property type="project" value="TreeGrafter"/>
</dbReference>
<dbReference type="FunFam" id="1.20.1050.10:FF:000030">
    <property type="entry name" value="Glutathione S-transferase S1"/>
    <property type="match status" value="1"/>
</dbReference>
<dbReference type="InterPro" id="IPR050213">
    <property type="entry name" value="GST_superfamily"/>
</dbReference>
<keyword evidence="2" id="KW-0273">Eye lens protein</keyword>
<dbReference type="Gene3D" id="1.20.1050.10">
    <property type="match status" value="1"/>
</dbReference>
<feature type="domain" description="GST C-terminal" evidence="4">
    <location>
        <begin position="81"/>
        <end position="205"/>
    </location>
</feature>
<dbReference type="PROSITE" id="PS50404">
    <property type="entry name" value="GST_NTER"/>
    <property type="match status" value="1"/>
</dbReference>
<dbReference type="Proteomes" id="UP000507470">
    <property type="component" value="Unassembled WGS sequence"/>
</dbReference>
<dbReference type="Pfam" id="PF02798">
    <property type="entry name" value="GST_N"/>
    <property type="match status" value="1"/>
</dbReference>
<dbReference type="InterPro" id="IPR010987">
    <property type="entry name" value="Glutathione-S-Trfase_C-like"/>
</dbReference>
<evidence type="ECO:0000259" key="3">
    <source>
        <dbReference type="PROSITE" id="PS50404"/>
    </source>
</evidence>
<accession>A0A6J8DSM9</accession>
<dbReference type="AlphaFoldDB" id="A0A6J8DSM9"/>
<dbReference type="CDD" id="cd03192">
    <property type="entry name" value="GST_C_Sigma_like"/>
    <property type="match status" value="1"/>
</dbReference>
<sequence>MADFKLYYFPLRGRAELTRIMFVAAGIKFDDIRVPRSEWPEKKKTFPNGKMPMLDYKGQYLTQSLAIARFIAKTCGLAGKSDWDQAQVDQIVYTVNDLTEEYYSYYLEKDSSKKEEKIRKLLYEYVPDKLATFEGWLKQNKGGDGFFVGSTLTMADVAVYEDLTSVLQKDTNLLDKFPKLLAHRQRIAGYPRIKEYLAKRECTEV</sequence>
<reference evidence="5 6" key="1">
    <citation type="submission" date="2020-06" db="EMBL/GenBank/DDBJ databases">
        <authorList>
            <person name="Li R."/>
            <person name="Bekaert M."/>
        </authorList>
    </citation>
    <scope>NUCLEOTIDE SEQUENCE [LARGE SCALE GENOMIC DNA]</scope>
    <source>
        <strain evidence="6">wild</strain>
    </source>
</reference>
<dbReference type="InterPro" id="IPR004046">
    <property type="entry name" value="GST_C"/>
</dbReference>
<keyword evidence="5" id="KW-0413">Isomerase</keyword>
<dbReference type="PANTHER" id="PTHR11571">
    <property type="entry name" value="GLUTATHIONE S-TRANSFERASE"/>
    <property type="match status" value="1"/>
</dbReference>
<dbReference type="EMBL" id="CACVKT020007648">
    <property type="protein sequence ID" value="CAC5409830.1"/>
    <property type="molecule type" value="Genomic_DNA"/>
</dbReference>
<evidence type="ECO:0000313" key="5">
    <source>
        <dbReference type="EMBL" id="CAC5409830.1"/>
    </source>
</evidence>
<dbReference type="CDD" id="cd03039">
    <property type="entry name" value="GST_N_Sigma_like"/>
    <property type="match status" value="1"/>
</dbReference>